<name>A0A1S1QXT7_9ACTN</name>
<evidence type="ECO:0000313" key="1">
    <source>
        <dbReference type="EMBL" id="OHV38291.1"/>
    </source>
</evidence>
<evidence type="ECO:0000313" key="2">
    <source>
        <dbReference type="Proteomes" id="UP000179769"/>
    </source>
</evidence>
<dbReference type="OrthoDB" id="4105213at2"/>
<protein>
    <submittedName>
        <fullName evidence="1">Uncharacterized protein</fullName>
    </submittedName>
</protein>
<dbReference type="Proteomes" id="UP000179769">
    <property type="component" value="Unassembled WGS sequence"/>
</dbReference>
<reference evidence="2" key="1">
    <citation type="submission" date="2016-07" db="EMBL/GenBank/DDBJ databases">
        <title>Frankia sp. NRRL B-16219 Genome sequencing.</title>
        <authorList>
            <person name="Ghodhbane-Gtari F."/>
            <person name="Swanson E."/>
            <person name="Gueddou A."/>
            <person name="Louati M."/>
            <person name="Nouioui I."/>
            <person name="Hezbri K."/>
            <person name="Abebe-Akele F."/>
            <person name="Simpson S."/>
            <person name="Morris K."/>
            <person name="Thomas K."/>
            <person name="Gtari M."/>
            <person name="Tisa L.S."/>
        </authorList>
    </citation>
    <scope>NUCLEOTIDE SEQUENCE [LARGE SCALE GENOMIC DNA]</scope>
    <source>
        <strain evidence="2">NRRL B-16219</strain>
    </source>
</reference>
<sequence length="114" mass="11677">MTAYVCPECGESATDDAHLDGSPLCPVVGAAGYEPARAVLVDSPEGQLVQDQLLDAFGVDAALDVIRNGTSEQDALDGVLGSAGSYGLDLDGIAPAVGASFREHLTSYRGRTAH</sequence>
<keyword evidence="2" id="KW-1185">Reference proteome</keyword>
<comment type="caution">
    <text evidence="1">The sequence shown here is derived from an EMBL/GenBank/DDBJ whole genome shotgun (WGS) entry which is preliminary data.</text>
</comment>
<organism evidence="1 2">
    <name type="scientific">Parafrankia soli</name>
    <dbReference type="NCBI Taxonomy" id="2599596"/>
    <lineage>
        <taxon>Bacteria</taxon>
        <taxon>Bacillati</taxon>
        <taxon>Actinomycetota</taxon>
        <taxon>Actinomycetes</taxon>
        <taxon>Frankiales</taxon>
        <taxon>Frankiaceae</taxon>
        <taxon>Parafrankia</taxon>
    </lineage>
</organism>
<proteinExistence type="predicted"/>
<gene>
    <name evidence="1" type="ORF">BBK14_33155</name>
</gene>
<dbReference type="AlphaFoldDB" id="A0A1S1QXT7"/>
<accession>A0A1S1QXT7</accession>
<dbReference type="RefSeq" id="WP_071061410.1">
    <property type="nucleotide sequence ID" value="NZ_MAXA01000106.1"/>
</dbReference>
<dbReference type="EMBL" id="MAXA01000106">
    <property type="protein sequence ID" value="OHV38291.1"/>
    <property type="molecule type" value="Genomic_DNA"/>
</dbReference>